<dbReference type="HOGENOM" id="CLU_014462_0_0_1"/>
<protein>
    <recommendedName>
        <fullName evidence="7">Anoctamin transmembrane domain-containing protein</fullName>
    </recommendedName>
</protein>
<name>G8C0K1_TETPH</name>
<dbReference type="Proteomes" id="UP000005666">
    <property type="component" value="Chromosome 13"/>
</dbReference>
<evidence type="ECO:0000256" key="5">
    <source>
        <dbReference type="SAM" id="MobiDB-lite"/>
    </source>
</evidence>
<dbReference type="PANTHER" id="PTHR12308">
    <property type="entry name" value="ANOCTAMIN"/>
    <property type="match status" value="1"/>
</dbReference>
<dbReference type="GO" id="GO:0016020">
    <property type="term" value="C:membrane"/>
    <property type="evidence" value="ECO:0007669"/>
    <property type="project" value="UniProtKB-SubCell"/>
</dbReference>
<dbReference type="OrthoDB" id="296386at2759"/>
<dbReference type="eggNOG" id="KOG2513">
    <property type="taxonomic scope" value="Eukaryota"/>
</dbReference>
<feature type="transmembrane region" description="Helical" evidence="6">
    <location>
        <begin position="250"/>
        <end position="277"/>
    </location>
</feature>
<keyword evidence="9" id="KW-1185">Reference proteome</keyword>
<dbReference type="PANTHER" id="PTHR12308:SF73">
    <property type="entry name" value="ANOCTAMIN"/>
    <property type="match status" value="1"/>
</dbReference>
<dbReference type="GeneID" id="11531980"/>
<proteinExistence type="predicted"/>
<organism evidence="8 9">
    <name type="scientific">Tetrapisispora phaffii (strain ATCC 24235 / CBS 4417 / NBRC 1672 / NRRL Y-8282 / UCD 70-5)</name>
    <name type="common">Yeast</name>
    <name type="synonym">Fabospora phaffii</name>
    <dbReference type="NCBI Taxonomy" id="1071381"/>
    <lineage>
        <taxon>Eukaryota</taxon>
        <taxon>Fungi</taxon>
        <taxon>Dikarya</taxon>
        <taxon>Ascomycota</taxon>
        <taxon>Saccharomycotina</taxon>
        <taxon>Saccharomycetes</taxon>
        <taxon>Saccharomycetales</taxon>
        <taxon>Saccharomycetaceae</taxon>
        <taxon>Tetrapisispora</taxon>
    </lineage>
</organism>
<feature type="region of interest" description="Disordered" evidence="5">
    <location>
        <begin position="810"/>
        <end position="965"/>
    </location>
</feature>
<evidence type="ECO:0000256" key="6">
    <source>
        <dbReference type="SAM" id="Phobius"/>
    </source>
</evidence>
<keyword evidence="4 6" id="KW-0472">Membrane</keyword>
<feature type="compositionally biased region" description="Low complexity" evidence="5">
    <location>
        <begin position="659"/>
        <end position="675"/>
    </location>
</feature>
<feature type="compositionally biased region" description="Polar residues" evidence="5">
    <location>
        <begin position="707"/>
        <end position="716"/>
    </location>
</feature>
<dbReference type="InterPro" id="IPR007632">
    <property type="entry name" value="Anoctamin"/>
</dbReference>
<feature type="domain" description="Anoctamin transmembrane" evidence="7">
    <location>
        <begin position="160"/>
        <end position="635"/>
    </location>
</feature>
<feature type="region of interest" description="Disordered" evidence="5">
    <location>
        <begin position="659"/>
        <end position="678"/>
    </location>
</feature>
<dbReference type="AlphaFoldDB" id="G8C0K1"/>
<feature type="transmembrane region" description="Helical" evidence="6">
    <location>
        <begin position="168"/>
        <end position="187"/>
    </location>
</feature>
<feature type="transmembrane region" description="Helical" evidence="6">
    <location>
        <begin position="193"/>
        <end position="212"/>
    </location>
</feature>
<dbReference type="OMA" id="MFSTIWP"/>
<evidence type="ECO:0000256" key="2">
    <source>
        <dbReference type="ARBA" id="ARBA00022692"/>
    </source>
</evidence>
<dbReference type="InterPro" id="IPR049452">
    <property type="entry name" value="Anoctamin_TM"/>
</dbReference>
<dbReference type="GO" id="GO:0032541">
    <property type="term" value="C:cortical endoplasmic reticulum"/>
    <property type="evidence" value="ECO:0007669"/>
    <property type="project" value="TreeGrafter"/>
</dbReference>
<evidence type="ECO:0000256" key="1">
    <source>
        <dbReference type="ARBA" id="ARBA00004141"/>
    </source>
</evidence>
<accession>G8C0K1</accession>
<feature type="transmembrane region" description="Helical" evidence="6">
    <location>
        <begin position="493"/>
        <end position="516"/>
    </location>
</feature>
<feature type="compositionally biased region" description="Basic residues" evidence="5">
    <location>
        <begin position="952"/>
        <end position="965"/>
    </location>
</feature>
<evidence type="ECO:0000313" key="9">
    <source>
        <dbReference type="Proteomes" id="UP000005666"/>
    </source>
</evidence>
<dbReference type="KEGG" id="tpf:TPHA_0M01410"/>
<feature type="transmembrane region" description="Helical" evidence="6">
    <location>
        <begin position="289"/>
        <end position="310"/>
    </location>
</feature>
<feature type="compositionally biased region" description="Polar residues" evidence="5">
    <location>
        <begin position="885"/>
        <end position="930"/>
    </location>
</feature>
<dbReference type="GO" id="GO:0005254">
    <property type="term" value="F:chloride channel activity"/>
    <property type="evidence" value="ECO:0007669"/>
    <property type="project" value="TreeGrafter"/>
</dbReference>
<feature type="transmembrane region" description="Helical" evidence="6">
    <location>
        <begin position="395"/>
        <end position="417"/>
    </location>
</feature>
<evidence type="ECO:0000256" key="4">
    <source>
        <dbReference type="ARBA" id="ARBA00023136"/>
    </source>
</evidence>
<evidence type="ECO:0000256" key="3">
    <source>
        <dbReference type="ARBA" id="ARBA00022989"/>
    </source>
</evidence>
<gene>
    <name evidence="8" type="primary">TPHA0M01410</name>
    <name evidence="8" type="ordered locus">TPHA_0M01410</name>
</gene>
<evidence type="ECO:0000259" key="7">
    <source>
        <dbReference type="Pfam" id="PF04547"/>
    </source>
</evidence>
<comment type="subcellular location">
    <subcellularLocation>
        <location evidence="1">Membrane</location>
        <topology evidence="1">Multi-pass membrane protein</topology>
    </subcellularLocation>
</comment>
<evidence type="ECO:0000313" key="8">
    <source>
        <dbReference type="EMBL" id="CCE65716.1"/>
    </source>
</evidence>
<dbReference type="EMBL" id="HE612868">
    <property type="protein sequence ID" value="CCE65716.1"/>
    <property type="molecule type" value="Genomic_DNA"/>
</dbReference>
<keyword evidence="3 6" id="KW-1133">Transmembrane helix</keyword>
<feature type="transmembrane region" description="Helical" evidence="6">
    <location>
        <begin position="612"/>
        <end position="630"/>
    </location>
</feature>
<reference evidence="8 9" key="1">
    <citation type="journal article" date="2011" name="Proc. Natl. Acad. Sci. U.S.A.">
        <title>Evolutionary erosion of yeast sex chromosomes by mating-type switching accidents.</title>
        <authorList>
            <person name="Gordon J.L."/>
            <person name="Armisen D."/>
            <person name="Proux-Wera E."/>
            <person name="Oheigeartaigh S.S."/>
            <person name="Byrne K.P."/>
            <person name="Wolfe K.H."/>
        </authorList>
    </citation>
    <scope>NUCLEOTIDE SEQUENCE [LARGE SCALE GENOMIC DNA]</scope>
    <source>
        <strain evidence="9">ATCC 24235 / CBS 4417 / NBRC 1672 / NRRL Y-8282 / UCD 70-5</strain>
    </source>
</reference>
<feature type="transmembrane region" description="Helical" evidence="6">
    <location>
        <begin position="555"/>
        <end position="575"/>
    </location>
</feature>
<dbReference type="RefSeq" id="XP_003688150.1">
    <property type="nucleotide sequence ID" value="XM_003688102.1"/>
</dbReference>
<keyword evidence="2 6" id="KW-0812">Transmembrane</keyword>
<dbReference type="Pfam" id="PF04547">
    <property type="entry name" value="Anoctamin"/>
    <property type="match status" value="1"/>
</dbReference>
<sequence length="965" mass="109337">MVTVDQSYLIDFVSNHILNKNTQQIEQLSADYCIVIDISNFESIDIISKNLLVLLSTLKQQNLINTSDAAANQLYENVLIRLNGNFLYVFIKTDISQSTTIDCTGLNFIKFIVPLNLIYNKKLIDHSISTKIVKDFNHVLPNDNDLIEVLNLNGNQDLFIYFIFFKKYIKSLFKISILGLILRVISFPYEFNLIYSVLLSLNSFYFIISWIYQDKSYYINKSNLVENLIQFNPVSNKNYKLSKSIIAKKIVFLPIILFFVSLLLTAQLFCFSLEIILTQLYPSSGLLKIILSLMPTILLATFVPILNLLYNKYIVNPYVNWENYSNNIVEINKSKLEKNILFTFCTNYIPLLITLFIYTPCGHLINFGVKDAIGKYLTVIDNTFVIDNTRYKTQLFFFIVTNQIIIILTENLLPIIINKIKIKLAKKKGTDDKQKEKENEKIQKQQSIDIIKQYYPDDYRVWNTIDKYQNSLNVWGDFDLDDNYKKIVSQFGYIAMFSSIWPLAPFISIIFNVIVFRLDILRAYKNCKPMASKISTVNSSICQKSTECKKNIWDLITIFLAIFGSIVTMTTTYMYRFSKLLHPYVADTEVTSKSKRLDTLITSPIDHSAFKIFVMAVIFEHLVVLVYYVMVKVVTANKCDLHSHQNSNLFASVKRVNNKNKNNSHTTSNNQNPTTEQHTTDAFVTKVSSIVDDFSDGKYAAQKDSANDQLDANKSVPQDAIRSKMESKTPVTNSGIENKIKKKNSLISMKSVKDATGTRLVMRDLVDDSSSSIAGATLPLNIPTSKNFNVRYDSDGNLVESVARLQANSKENSTNIVPTNLKEANEKSNTLEETVPKTLDPLASKDGNIKQTLEATRNKEGANHTSNSIPAVHTKAESKHKSHSTHTPGKSLTSKQPVSNSALNDNHSQASKDISSKNEASSIINNSHTPSKPRHAAGKDASSISRSETSSKKKKGLFNKLKVKL</sequence>
<feature type="region of interest" description="Disordered" evidence="5">
    <location>
        <begin position="702"/>
        <end position="735"/>
    </location>
</feature>
<dbReference type="STRING" id="1071381.G8C0K1"/>